<dbReference type="PANTHER" id="PTHR46796:SF10">
    <property type="entry name" value="TRANSCRIPTIONAL ACTIVATOR FEAR"/>
    <property type="match status" value="1"/>
</dbReference>
<dbReference type="Gene3D" id="1.10.10.60">
    <property type="entry name" value="Homeodomain-like"/>
    <property type="match status" value="1"/>
</dbReference>
<dbReference type="PANTHER" id="PTHR46796">
    <property type="entry name" value="HTH-TYPE TRANSCRIPTIONAL ACTIVATOR RHAS-RELATED"/>
    <property type="match status" value="1"/>
</dbReference>
<keyword evidence="3" id="KW-0804">Transcription</keyword>
<dbReference type="GO" id="GO:0003700">
    <property type="term" value="F:DNA-binding transcription factor activity"/>
    <property type="evidence" value="ECO:0007669"/>
    <property type="project" value="InterPro"/>
</dbReference>
<dbReference type="Proteomes" id="UP000270342">
    <property type="component" value="Unassembled WGS sequence"/>
</dbReference>
<evidence type="ECO:0000313" key="5">
    <source>
        <dbReference type="EMBL" id="RKP57507.1"/>
    </source>
</evidence>
<dbReference type="SUPFAM" id="SSF46689">
    <property type="entry name" value="Homeodomain-like"/>
    <property type="match status" value="2"/>
</dbReference>
<reference evidence="5 6" key="1">
    <citation type="submission" date="2018-10" db="EMBL/GenBank/DDBJ databases">
        <title>Robbsia sp. DHC34, isolated from soil.</title>
        <authorList>
            <person name="Gao Z.-H."/>
            <person name="Qiu L.-H."/>
        </authorList>
    </citation>
    <scope>NUCLEOTIDE SEQUENCE [LARGE SCALE GENOMIC DNA]</scope>
    <source>
        <strain evidence="5 6">DHC34</strain>
    </source>
</reference>
<keyword evidence="6" id="KW-1185">Reference proteome</keyword>
<comment type="caution">
    <text evidence="5">The sequence shown here is derived from an EMBL/GenBank/DDBJ whole genome shotgun (WGS) entry which is preliminary data.</text>
</comment>
<proteinExistence type="predicted"/>
<organism evidence="5 6">
    <name type="scientific">Pararobbsia silviterrae</name>
    <dbReference type="NCBI Taxonomy" id="1792498"/>
    <lineage>
        <taxon>Bacteria</taxon>
        <taxon>Pseudomonadati</taxon>
        <taxon>Pseudomonadota</taxon>
        <taxon>Betaproteobacteria</taxon>
        <taxon>Burkholderiales</taxon>
        <taxon>Burkholderiaceae</taxon>
        <taxon>Pararobbsia</taxon>
    </lineage>
</organism>
<protein>
    <submittedName>
        <fullName evidence="5">AraC family transcriptional regulator</fullName>
    </submittedName>
</protein>
<keyword evidence="1" id="KW-0805">Transcription regulation</keyword>
<dbReference type="AlphaFoldDB" id="A0A494Y7H5"/>
<dbReference type="SMART" id="SM00342">
    <property type="entry name" value="HTH_ARAC"/>
    <property type="match status" value="1"/>
</dbReference>
<dbReference type="EMBL" id="RBZU01000002">
    <property type="protein sequence ID" value="RKP57507.1"/>
    <property type="molecule type" value="Genomic_DNA"/>
</dbReference>
<evidence type="ECO:0000256" key="3">
    <source>
        <dbReference type="ARBA" id="ARBA00023163"/>
    </source>
</evidence>
<evidence type="ECO:0000256" key="1">
    <source>
        <dbReference type="ARBA" id="ARBA00023015"/>
    </source>
</evidence>
<accession>A0A494Y7H5</accession>
<dbReference type="PROSITE" id="PS01124">
    <property type="entry name" value="HTH_ARAC_FAMILY_2"/>
    <property type="match status" value="1"/>
</dbReference>
<keyword evidence="2" id="KW-0238">DNA-binding</keyword>
<sequence length="264" mass="28868">MAGGTSPYASPLVTVRSYDEVSATDSHDSYHQIALGIEGGLELEVDHLATCVAPTLGVIVPVGARHDYLGIGANNRQLIVDVPVDALTLPRQLFDRPSLIPIDAAFAQWVVRLAQLRDNPDRFAHWQATARLCDAVLERMSGAGHPNPERFTLARVDAYLRAHLAEPLSIAALASFCGCGVRSFHDRFVAEFGITPHRYLLRLRVEQAARMMNERRRSLADIALACGFADQSAMTHAFAARFGMPPGRWRGGDAVRPGTSDRET</sequence>
<evidence type="ECO:0000313" key="6">
    <source>
        <dbReference type="Proteomes" id="UP000270342"/>
    </source>
</evidence>
<gene>
    <name evidence="5" type="ORF">D7S86_05945</name>
</gene>
<dbReference type="GO" id="GO:0043565">
    <property type="term" value="F:sequence-specific DNA binding"/>
    <property type="evidence" value="ECO:0007669"/>
    <property type="project" value="InterPro"/>
</dbReference>
<dbReference type="InterPro" id="IPR050204">
    <property type="entry name" value="AraC_XylS_family_regulators"/>
</dbReference>
<dbReference type="InterPro" id="IPR009057">
    <property type="entry name" value="Homeodomain-like_sf"/>
</dbReference>
<dbReference type="OrthoDB" id="9809338at2"/>
<evidence type="ECO:0000259" key="4">
    <source>
        <dbReference type="PROSITE" id="PS01124"/>
    </source>
</evidence>
<evidence type="ECO:0000256" key="2">
    <source>
        <dbReference type="ARBA" id="ARBA00023125"/>
    </source>
</evidence>
<dbReference type="Pfam" id="PF12833">
    <property type="entry name" value="HTH_18"/>
    <property type="match status" value="1"/>
</dbReference>
<dbReference type="InterPro" id="IPR018060">
    <property type="entry name" value="HTH_AraC"/>
</dbReference>
<feature type="domain" description="HTH araC/xylS-type" evidence="4">
    <location>
        <begin position="154"/>
        <end position="252"/>
    </location>
</feature>
<name>A0A494Y7H5_9BURK</name>
<dbReference type="RefSeq" id="WP_121084543.1">
    <property type="nucleotide sequence ID" value="NZ_RBZU01000002.1"/>
</dbReference>